<dbReference type="InterPro" id="IPR056121">
    <property type="entry name" value="DUF7704"/>
</dbReference>
<keyword evidence="1" id="KW-1133">Transmembrane helix</keyword>
<feature type="transmembrane region" description="Helical" evidence="1">
    <location>
        <begin position="87"/>
        <end position="104"/>
    </location>
</feature>
<reference evidence="3" key="2">
    <citation type="submission" date="2023-06" db="EMBL/GenBank/DDBJ databases">
        <authorList>
            <consortium name="Lawrence Berkeley National Laboratory"/>
            <person name="Haridas S."/>
            <person name="Hensen N."/>
            <person name="Bonometti L."/>
            <person name="Westerberg I."/>
            <person name="Brannstrom I.O."/>
            <person name="Guillou S."/>
            <person name="Cros-Aarteil S."/>
            <person name="Calhoun S."/>
            <person name="Kuo A."/>
            <person name="Mondo S."/>
            <person name="Pangilinan J."/>
            <person name="Riley R."/>
            <person name="Labutti K."/>
            <person name="Andreopoulos B."/>
            <person name="Lipzen A."/>
            <person name="Chen C."/>
            <person name="Yanf M."/>
            <person name="Daum C."/>
            <person name="Ng V."/>
            <person name="Clum A."/>
            <person name="Steindorff A."/>
            <person name="Ohm R."/>
            <person name="Martin F."/>
            <person name="Silar P."/>
            <person name="Natvig D."/>
            <person name="Lalanne C."/>
            <person name="Gautier V."/>
            <person name="Ament-Velasquez S.L."/>
            <person name="Kruys A."/>
            <person name="Hutchinson M.I."/>
            <person name="Powell A.J."/>
            <person name="Barry K."/>
            <person name="Miller A.N."/>
            <person name="Grigoriev I.V."/>
            <person name="Debuchy R."/>
            <person name="Gladieux P."/>
            <person name="Thoren M.H."/>
            <person name="Johannesson H."/>
        </authorList>
    </citation>
    <scope>NUCLEOTIDE SEQUENCE</scope>
    <source>
        <strain evidence="3">CBS 958.72</strain>
    </source>
</reference>
<comment type="caution">
    <text evidence="3">The sequence shown here is derived from an EMBL/GenBank/DDBJ whole genome shotgun (WGS) entry which is preliminary data.</text>
</comment>
<reference evidence="3" key="1">
    <citation type="journal article" date="2023" name="Mol. Phylogenet. Evol.">
        <title>Genome-scale phylogeny and comparative genomics of the fungal order Sordariales.</title>
        <authorList>
            <person name="Hensen N."/>
            <person name="Bonometti L."/>
            <person name="Westerberg I."/>
            <person name="Brannstrom I.O."/>
            <person name="Guillou S."/>
            <person name="Cros-Aarteil S."/>
            <person name="Calhoun S."/>
            <person name="Haridas S."/>
            <person name="Kuo A."/>
            <person name="Mondo S."/>
            <person name="Pangilinan J."/>
            <person name="Riley R."/>
            <person name="LaButti K."/>
            <person name="Andreopoulos B."/>
            <person name="Lipzen A."/>
            <person name="Chen C."/>
            <person name="Yan M."/>
            <person name="Daum C."/>
            <person name="Ng V."/>
            <person name="Clum A."/>
            <person name="Steindorff A."/>
            <person name="Ohm R.A."/>
            <person name="Martin F."/>
            <person name="Silar P."/>
            <person name="Natvig D.O."/>
            <person name="Lalanne C."/>
            <person name="Gautier V."/>
            <person name="Ament-Velasquez S.L."/>
            <person name="Kruys A."/>
            <person name="Hutchinson M.I."/>
            <person name="Powell A.J."/>
            <person name="Barry K."/>
            <person name="Miller A.N."/>
            <person name="Grigoriev I.V."/>
            <person name="Debuchy R."/>
            <person name="Gladieux P."/>
            <person name="Hiltunen Thoren M."/>
            <person name="Johannesson H."/>
        </authorList>
    </citation>
    <scope>NUCLEOTIDE SEQUENCE</scope>
    <source>
        <strain evidence="3">CBS 958.72</strain>
    </source>
</reference>
<accession>A0AAE0KGF1</accession>
<protein>
    <recommendedName>
        <fullName evidence="2">DUF7704 domain-containing protein</fullName>
    </recommendedName>
</protein>
<keyword evidence="1" id="KW-0472">Membrane</keyword>
<evidence type="ECO:0000256" key="1">
    <source>
        <dbReference type="SAM" id="Phobius"/>
    </source>
</evidence>
<gene>
    <name evidence="3" type="ORF">B0T24DRAFT_676961</name>
</gene>
<dbReference type="AlphaFoldDB" id="A0AAE0KGF1"/>
<dbReference type="Proteomes" id="UP001287356">
    <property type="component" value="Unassembled WGS sequence"/>
</dbReference>
<feature type="domain" description="DUF7704" evidence="2">
    <location>
        <begin position="4"/>
        <end position="146"/>
    </location>
</feature>
<feature type="transmembrane region" description="Helical" evidence="1">
    <location>
        <begin position="116"/>
        <end position="135"/>
    </location>
</feature>
<organism evidence="3 4">
    <name type="scientific">Lasiosphaeria ovina</name>
    <dbReference type="NCBI Taxonomy" id="92902"/>
    <lineage>
        <taxon>Eukaryota</taxon>
        <taxon>Fungi</taxon>
        <taxon>Dikarya</taxon>
        <taxon>Ascomycota</taxon>
        <taxon>Pezizomycotina</taxon>
        <taxon>Sordariomycetes</taxon>
        <taxon>Sordariomycetidae</taxon>
        <taxon>Sordariales</taxon>
        <taxon>Lasiosphaeriaceae</taxon>
        <taxon>Lasiosphaeria</taxon>
    </lineage>
</organism>
<dbReference type="PANTHER" id="PTHR37019:SF2">
    <property type="entry name" value="EXPERA DOMAIN-CONTAINING PROTEIN"/>
    <property type="match status" value="1"/>
</dbReference>
<feature type="transmembrane region" description="Helical" evidence="1">
    <location>
        <begin position="12"/>
        <end position="31"/>
    </location>
</feature>
<dbReference type="Pfam" id="PF24803">
    <property type="entry name" value="DUF7704"/>
    <property type="match status" value="1"/>
</dbReference>
<dbReference type="EMBL" id="JAULSN010000003">
    <property type="protein sequence ID" value="KAK3376069.1"/>
    <property type="molecule type" value="Genomic_DNA"/>
</dbReference>
<evidence type="ECO:0000313" key="4">
    <source>
        <dbReference type="Proteomes" id="UP001287356"/>
    </source>
</evidence>
<keyword evidence="1" id="KW-0812">Transmembrane</keyword>
<sequence length="169" mass="17925">MARSTLPTFPLVVFGIIEPALLIIAYVTAMRDPATFFADQAPNHAVNASQFVPQALGLTLQMANVLLLLALLAWVCCWSRDPTTARGFLVAVAFADWGHLYAVYRTVGLDLFLNPAAWNGNVAGNIGASAVLNLLRWLTVFGFFGPVQAAAVSTGSSSKAAAAKNKKST</sequence>
<evidence type="ECO:0000313" key="3">
    <source>
        <dbReference type="EMBL" id="KAK3376069.1"/>
    </source>
</evidence>
<dbReference type="PANTHER" id="PTHR37019">
    <property type="entry name" value="CHROMOSOME 1, WHOLE GENOME SHOTGUN SEQUENCE"/>
    <property type="match status" value="1"/>
</dbReference>
<evidence type="ECO:0000259" key="2">
    <source>
        <dbReference type="Pfam" id="PF24803"/>
    </source>
</evidence>
<keyword evidence="4" id="KW-1185">Reference proteome</keyword>
<name>A0AAE0KGF1_9PEZI</name>
<proteinExistence type="predicted"/>
<feature type="transmembrane region" description="Helical" evidence="1">
    <location>
        <begin position="51"/>
        <end position="75"/>
    </location>
</feature>